<dbReference type="FunFam" id="1.10.132.70:FF:000004">
    <property type="entry name" value="Telomerase reverse transcriptase"/>
    <property type="match status" value="1"/>
</dbReference>
<dbReference type="Gene3D" id="1.10.357.90">
    <property type="match status" value="1"/>
</dbReference>
<dbReference type="InterPro" id="IPR000477">
    <property type="entry name" value="RT_dom"/>
</dbReference>
<evidence type="ECO:0000256" key="8">
    <source>
        <dbReference type="ARBA" id="ARBA00022842"/>
    </source>
</evidence>
<evidence type="ECO:0000256" key="9">
    <source>
        <dbReference type="ARBA" id="ARBA00022895"/>
    </source>
</evidence>
<evidence type="ECO:0000313" key="16">
    <source>
        <dbReference type="EMBL" id="TPR05618.1"/>
    </source>
</evidence>
<keyword evidence="4 13" id="KW-0158">Chromosome</keyword>
<organism evidence="16 17">
    <name type="scientific">Aspergillus niger</name>
    <dbReference type="NCBI Taxonomy" id="5061"/>
    <lineage>
        <taxon>Eukaryota</taxon>
        <taxon>Fungi</taxon>
        <taxon>Dikarya</taxon>
        <taxon>Ascomycota</taxon>
        <taxon>Pezizomycotina</taxon>
        <taxon>Eurotiomycetes</taxon>
        <taxon>Eurotiomycetidae</taxon>
        <taxon>Eurotiales</taxon>
        <taxon>Aspergillaceae</taxon>
        <taxon>Aspergillus</taxon>
        <taxon>Aspergillus subgen. Circumdati</taxon>
    </lineage>
</organism>
<comment type="catalytic activity">
    <reaction evidence="12 13">
        <text>DNA(n) + a 2'-deoxyribonucleoside 5'-triphosphate = DNA(n+1) + diphosphate</text>
        <dbReference type="Rhea" id="RHEA:22508"/>
        <dbReference type="Rhea" id="RHEA-COMP:17339"/>
        <dbReference type="Rhea" id="RHEA-COMP:17340"/>
        <dbReference type="ChEBI" id="CHEBI:33019"/>
        <dbReference type="ChEBI" id="CHEBI:61560"/>
        <dbReference type="ChEBI" id="CHEBI:173112"/>
        <dbReference type="EC" id="2.7.7.49"/>
    </reaction>
</comment>
<keyword evidence="7 13" id="KW-0479">Metal-binding</keyword>
<keyword evidence="11 13" id="KW-0539">Nucleus</keyword>
<evidence type="ECO:0000256" key="3">
    <source>
        <dbReference type="ARBA" id="ARBA00016182"/>
    </source>
</evidence>
<dbReference type="GO" id="GO:0070034">
    <property type="term" value="F:telomerase RNA binding"/>
    <property type="evidence" value="ECO:0007669"/>
    <property type="project" value="TreeGrafter"/>
</dbReference>
<dbReference type="VEuPathDB" id="FungiDB:M747DRAFT_114393"/>
<dbReference type="PROSITE" id="PS50878">
    <property type="entry name" value="RT_POL"/>
    <property type="match status" value="1"/>
</dbReference>
<dbReference type="GO" id="GO:0007004">
    <property type="term" value="P:telomere maintenance via telomerase"/>
    <property type="evidence" value="ECO:0007669"/>
    <property type="project" value="TreeGrafter"/>
</dbReference>
<dbReference type="PANTHER" id="PTHR12066">
    <property type="entry name" value="TELOMERASE REVERSE TRANSCRIPTASE"/>
    <property type="match status" value="1"/>
</dbReference>
<evidence type="ECO:0000256" key="1">
    <source>
        <dbReference type="ARBA" id="ARBA00008001"/>
    </source>
</evidence>
<dbReference type="SMART" id="SM00975">
    <property type="entry name" value="Telomerase_RBD"/>
    <property type="match status" value="1"/>
</dbReference>
<evidence type="ECO:0000313" key="17">
    <source>
        <dbReference type="Proteomes" id="UP000197666"/>
    </source>
</evidence>
<keyword evidence="6 13" id="KW-0548">Nucleotidyltransferase</keyword>
<feature type="domain" description="Reverse transcriptase" evidence="15">
    <location>
        <begin position="682"/>
        <end position="1020"/>
    </location>
</feature>
<evidence type="ECO:0000259" key="15">
    <source>
        <dbReference type="PROSITE" id="PS50878"/>
    </source>
</evidence>
<dbReference type="VEuPathDB" id="FungiDB:ATCC64974_24440"/>
<dbReference type="Gene3D" id="3.30.70.2630">
    <property type="match status" value="1"/>
</dbReference>
<evidence type="ECO:0000256" key="11">
    <source>
        <dbReference type="ARBA" id="ARBA00023242"/>
    </source>
</evidence>
<gene>
    <name evidence="16" type="ORF">CAN33_0010360</name>
</gene>
<dbReference type="SUPFAM" id="SSF56672">
    <property type="entry name" value="DNA/RNA polymerases"/>
    <property type="match status" value="1"/>
</dbReference>
<dbReference type="Pfam" id="PF00078">
    <property type="entry name" value="RVT_1"/>
    <property type="match status" value="1"/>
</dbReference>
<comment type="function">
    <text evidence="13">Telomerase is a ribonucleoprotein enzyme essential for the replication of chromosome termini in most eukaryotes. It elongates telomeres. It is a reverse transcriptase that adds simple sequence repeats to chromosome ends by copying a template sequence within the RNA component of the enzyme.</text>
</comment>
<evidence type="ECO:0000256" key="5">
    <source>
        <dbReference type="ARBA" id="ARBA00022679"/>
    </source>
</evidence>
<proteinExistence type="inferred from homology"/>
<dbReference type="CDD" id="cd01648">
    <property type="entry name" value="TERT"/>
    <property type="match status" value="1"/>
</dbReference>
<dbReference type="Pfam" id="PF12009">
    <property type="entry name" value="Telomerase_RBD"/>
    <property type="match status" value="1"/>
</dbReference>
<name>A0A505I0V3_ASPNG</name>
<comment type="similarity">
    <text evidence="1 13">Belongs to the reverse transcriptase family. Telomerase subfamily.</text>
</comment>
<keyword evidence="8 13" id="KW-0460">Magnesium</keyword>
<comment type="subcellular location">
    <subcellularLocation>
        <location evidence="13">Nucleus</location>
    </subcellularLocation>
    <subcellularLocation>
        <location evidence="13">Chromosome</location>
        <location evidence="13">Telomere</location>
    </subcellularLocation>
</comment>
<dbReference type="GO" id="GO:0000781">
    <property type="term" value="C:chromosome, telomeric region"/>
    <property type="evidence" value="ECO:0007669"/>
    <property type="project" value="UniProtKB-SubCell"/>
</dbReference>
<dbReference type="GO" id="GO:0003720">
    <property type="term" value="F:telomerase activity"/>
    <property type="evidence" value="ECO:0007669"/>
    <property type="project" value="InterPro"/>
</dbReference>
<evidence type="ECO:0000256" key="6">
    <source>
        <dbReference type="ARBA" id="ARBA00022695"/>
    </source>
</evidence>
<dbReference type="PANTHER" id="PTHR12066:SF0">
    <property type="entry name" value="TELOMERASE REVERSE TRANSCRIPTASE"/>
    <property type="match status" value="1"/>
</dbReference>
<evidence type="ECO:0000256" key="13">
    <source>
        <dbReference type="RuleBase" id="RU365061"/>
    </source>
</evidence>
<reference evidence="17" key="1">
    <citation type="submission" date="2018-10" db="EMBL/GenBank/DDBJ databases">
        <title>FDA dAtabase for Regulatory Grade micrObial Sequences (FDA-ARGOS): Supporting development and validation of Infectious Disease Dx tests.</title>
        <authorList>
            <person name="Kerrigan L."/>
            <person name="Tallon L."/>
            <person name="Sadzewicz L."/>
            <person name="Sengamalay N."/>
            <person name="Ott S."/>
            <person name="Godinez A."/>
            <person name="Nagaraj S."/>
            <person name="Vavikolanu K."/>
            <person name="Nadendla S."/>
            <person name="George J."/>
            <person name="Sichtig H."/>
        </authorList>
    </citation>
    <scope>NUCLEOTIDE SEQUENCE [LARGE SCALE GENOMIC DNA]</scope>
    <source>
        <strain evidence="17">FDAARGOS_311</strain>
    </source>
</reference>
<keyword evidence="9 13" id="KW-0779">Telomere</keyword>
<dbReference type="AlphaFoldDB" id="A0A505I0V3"/>
<dbReference type="VEuPathDB" id="FungiDB:An13g01160"/>
<protein>
    <recommendedName>
        <fullName evidence="3 13">Telomerase reverse transcriptase</fullName>
        <ecNumber evidence="2 13">2.7.7.49</ecNumber>
    </recommendedName>
    <alternativeName>
        <fullName evidence="13">Telomerase catalytic subunit</fullName>
    </alternativeName>
</protein>
<evidence type="ECO:0000256" key="14">
    <source>
        <dbReference type="SAM" id="MobiDB-lite"/>
    </source>
</evidence>
<dbReference type="InterPro" id="IPR021891">
    <property type="entry name" value="Telomerase_RBD"/>
</dbReference>
<dbReference type="GO" id="GO:0046872">
    <property type="term" value="F:metal ion binding"/>
    <property type="evidence" value="ECO:0007669"/>
    <property type="project" value="UniProtKB-KW"/>
</dbReference>
<dbReference type="EMBL" id="NKJJ02000011">
    <property type="protein sequence ID" value="TPR05618.1"/>
    <property type="molecule type" value="Genomic_DNA"/>
</dbReference>
<feature type="region of interest" description="Disordered" evidence="14">
    <location>
        <begin position="1"/>
        <end position="20"/>
    </location>
</feature>
<evidence type="ECO:0000256" key="10">
    <source>
        <dbReference type="ARBA" id="ARBA00022918"/>
    </source>
</evidence>
<evidence type="ECO:0000256" key="7">
    <source>
        <dbReference type="ARBA" id="ARBA00022723"/>
    </source>
</evidence>
<dbReference type="GO" id="GO:0000333">
    <property type="term" value="C:telomerase catalytic core complex"/>
    <property type="evidence" value="ECO:0007669"/>
    <property type="project" value="TreeGrafter"/>
</dbReference>
<dbReference type="PRINTS" id="PR01365">
    <property type="entry name" value="TELOMERASERT"/>
</dbReference>
<dbReference type="Gene3D" id="1.10.132.70">
    <property type="match status" value="1"/>
</dbReference>
<dbReference type="InterPro" id="IPR043502">
    <property type="entry name" value="DNA/RNA_pol_sf"/>
</dbReference>
<dbReference type="Proteomes" id="UP000197666">
    <property type="component" value="Unassembled WGS sequence"/>
</dbReference>
<comment type="caution">
    <text evidence="16">The sequence shown here is derived from an EMBL/GenBank/DDBJ whole genome shotgun (WGS) entry which is preliminary data.</text>
</comment>
<evidence type="ECO:0000256" key="2">
    <source>
        <dbReference type="ARBA" id="ARBA00012493"/>
    </source>
</evidence>
<dbReference type="Pfam" id="PF21399">
    <property type="entry name" value="TERT_C"/>
    <property type="match status" value="1"/>
</dbReference>
<keyword evidence="10 13" id="KW-0695">RNA-directed DNA polymerase</keyword>
<dbReference type="InterPro" id="IPR049139">
    <property type="entry name" value="TERT_C"/>
</dbReference>
<sequence>MGKKRKRPIKGDRALDRLSQPCTSPASTCFKGLRSLARDDAAEHSHPVISLYYSQVVTLRQYLLCQIPLSSKSRRRRIVSICHEPAPAKTSDDGGSGGLLANLLNTTLVGILTDSPPTCNEKRRQELAAFTQSQSKSEQASTDTGPLCAQAELVDFVISSLFNRDRFSRQKPLHLLTRGYRRVSAHPAHYGNRTVSCSIAGLEVQFPNDNVQQLKQAPWTEVLGLLGDNGEEIMLKLLLDCGIFVAVDQKRGIYFQLSGLPLSTLEPVNKVPQNHLIPKNALPLSVTSKPVLAPDLIKEIKTDKSTSDHKATIQKPAPIVFHRRRILYASPVLDLKGKIQFGMKGMKSHVLNRFSSSTSLTHTAHVLKYIFPKQFGLHNVFSSVSSGQDMQFKDYTYREDEIAKLEKAKRAHTSQITIPRRLQGKAIELVQQLQNRNKHCSYTYLLNYYCPAEHIGPWKLGPEPFHDTNLLAPEFLITQPRLSCQQVSWSSVLDGGHSTLNPGDMSKIRAPKLSLTDYATPAASVSAFCRAALRNLIPPQFYGTGQNRIRHQEKILKHVDQFVRMRRFENLSLQDVCQGIKVTCIPWLEPTSSRQVFNLLQNKLSRSDFEKRTELLHEFVYYLFDSILIPLIRANFYVTETQSHRNRLFYFRHDVWRQLTEGPMVELKASVFEELEPAIAQRIVEKRLEKSGMGYGSLRLLPKSTGIRPLLNLKRRSLLAGHGKPGKFWSVNSVVAPIHSMLQYEKTRAPSKLGSCVQSVGEIHSQLKIFKKHLSPNQGSMPPLYFVKLDIQSCFDTIPQQSLIHVIEGLITEAAYHYTKHVEMTPSDEFNVLWPSHEARPSKARRRFVGRAAPAARPQHLAEAVTNGETSQRRNTVFVDTLMQREFNAEDLLDLLDDHVRNNLIKFGRNYFRQRNGIPQGSVLSSMLCNLFYADMEQQVLGFLQSDKALLVRLVDDFLLVTTDSSLAMRFLQVMIPGQPAYGVSVNPAKSLVNFAAAVDGIQIPRLVDTRLFPYCGSLIDTRSLEIYKDHERILEGGQSVATSLSNSLTIEVTRAPGRTLHRKLLGSFKLLMHPMYLDRQHNTIGVILSNLYANFVISAMKMYRYLKSLSGRVHPAPVVIRIVRDVIHLATRMVQARREANLPPAASRRGVHQCEVEYLAAAAFRFVLGRKQARYVRVLGWLDVILRESQPNSKTQAWQLGQVVRTGNATYGGWKF</sequence>
<dbReference type="GO" id="GO:0042162">
    <property type="term" value="F:telomeric DNA binding"/>
    <property type="evidence" value="ECO:0007669"/>
    <property type="project" value="TreeGrafter"/>
</dbReference>
<keyword evidence="5 13" id="KW-0808">Transferase</keyword>
<accession>A0A505I0V3</accession>
<evidence type="ECO:0000256" key="4">
    <source>
        <dbReference type="ARBA" id="ARBA00022454"/>
    </source>
</evidence>
<dbReference type="EC" id="2.7.7.49" evidence="2 13"/>
<dbReference type="InterPro" id="IPR003545">
    <property type="entry name" value="Telomerase_RT"/>
</dbReference>
<evidence type="ECO:0000256" key="12">
    <source>
        <dbReference type="ARBA" id="ARBA00048173"/>
    </source>
</evidence>